<dbReference type="Pfam" id="PF02720">
    <property type="entry name" value="DUF222"/>
    <property type="match status" value="1"/>
</dbReference>
<organism evidence="2 3">
    <name type="scientific">Lysinimonas soli</name>
    <dbReference type="NCBI Taxonomy" id="1074233"/>
    <lineage>
        <taxon>Bacteria</taxon>
        <taxon>Bacillati</taxon>
        <taxon>Actinomycetota</taxon>
        <taxon>Actinomycetes</taxon>
        <taxon>Micrococcales</taxon>
        <taxon>Microbacteriaceae</taxon>
        <taxon>Lysinimonas</taxon>
    </lineage>
</organism>
<dbReference type="EMBL" id="JBHSMG010000001">
    <property type="protein sequence ID" value="MFC5500668.1"/>
    <property type="molecule type" value="Genomic_DNA"/>
</dbReference>
<dbReference type="InterPro" id="IPR003615">
    <property type="entry name" value="HNH_nuc"/>
</dbReference>
<sequence length="450" mass="48972">MAPLDQQLAAHLAAAARALEAVRVQDLGHASDAQLLELIAASARNERLARAHSALLAGELVRRSAPELGHDGMAQKSGHRTPQKLIQATTGVTSREAAAAVRIGGLAETHPWLGSVARAVADQQLSTDAADSIRAGLGAPSDDVSSGALADVAERLLAESADVDADRLFVLAREARDELDAAGIVDRERAARQARELRLQRLRDGSVRIVWQLDPIEGSVVNEIYDRATSPRRGGPRFVSDSERAQRIVDDPGTTEQLASDVFFELVTAGAEVEPSRLLGHGAPAVRVTITEKQLIARSGHGRLQRTQQPVSIETVERLACTQGTVTVVFDKHGQPLDVGREQRLFTLRQRIALAERDGGCRWAGCERPPSWCEAHHIEHWARDGGRTDIADGILLCKHHHLLLHDHHWEIERRGPARSEYWLIPPPDAPDDTPRLLASKSLALRELLAG</sequence>
<comment type="caution">
    <text evidence="2">The sequence shown here is derived from an EMBL/GenBank/DDBJ whole genome shotgun (WGS) entry which is preliminary data.</text>
</comment>
<dbReference type="Proteomes" id="UP001596039">
    <property type="component" value="Unassembled WGS sequence"/>
</dbReference>
<protein>
    <submittedName>
        <fullName evidence="2">DUF222 domain-containing protein</fullName>
    </submittedName>
</protein>
<name>A0ABW0NM52_9MICO</name>
<feature type="domain" description="HNH nuclease" evidence="1">
    <location>
        <begin position="349"/>
        <end position="402"/>
    </location>
</feature>
<dbReference type="SMART" id="SM00507">
    <property type="entry name" value="HNHc"/>
    <property type="match status" value="1"/>
</dbReference>
<reference evidence="3" key="1">
    <citation type="journal article" date="2019" name="Int. J. Syst. Evol. Microbiol.">
        <title>The Global Catalogue of Microorganisms (GCM) 10K type strain sequencing project: providing services to taxonomists for standard genome sequencing and annotation.</title>
        <authorList>
            <consortium name="The Broad Institute Genomics Platform"/>
            <consortium name="The Broad Institute Genome Sequencing Center for Infectious Disease"/>
            <person name="Wu L."/>
            <person name="Ma J."/>
        </authorList>
    </citation>
    <scope>NUCLEOTIDE SEQUENCE [LARGE SCALE GENOMIC DNA]</scope>
    <source>
        <strain evidence="3">CGMCC 4.6997</strain>
    </source>
</reference>
<proteinExistence type="predicted"/>
<evidence type="ECO:0000259" key="1">
    <source>
        <dbReference type="SMART" id="SM00507"/>
    </source>
</evidence>
<accession>A0ABW0NM52</accession>
<evidence type="ECO:0000313" key="3">
    <source>
        <dbReference type="Proteomes" id="UP001596039"/>
    </source>
</evidence>
<evidence type="ECO:0000313" key="2">
    <source>
        <dbReference type="EMBL" id="MFC5500668.1"/>
    </source>
</evidence>
<dbReference type="CDD" id="cd00085">
    <property type="entry name" value="HNHc"/>
    <property type="match status" value="1"/>
</dbReference>
<dbReference type="RefSeq" id="WP_386738262.1">
    <property type="nucleotide sequence ID" value="NZ_JBHSMG010000001.1"/>
</dbReference>
<keyword evidence="3" id="KW-1185">Reference proteome</keyword>
<dbReference type="InterPro" id="IPR003870">
    <property type="entry name" value="DUF222"/>
</dbReference>
<gene>
    <name evidence="2" type="ORF">ACFPJ4_00285</name>
</gene>